<reference evidence="1 2" key="1">
    <citation type="journal article" date="2009" name="Proc. Natl. Acad. Sci. U.S.A.">
        <title>Eukaryote-to-eukaryote gene transfer events revealed by the genome sequence of the wine yeast Saccharomyces cerevisiae EC1118.</title>
        <authorList>
            <person name="Novo M."/>
            <person name="Bigey F."/>
            <person name="Beyne E."/>
            <person name="Galeote V."/>
            <person name="Gavory F."/>
            <person name="Mallet S."/>
            <person name="Cambot B."/>
            <person name="Legras J.L."/>
            <person name="Wincker P."/>
            <person name="Casaregola S."/>
            <person name="Dequin S."/>
        </authorList>
    </citation>
    <scope>NUCLEOTIDE SEQUENCE [LARGE SCALE GENOMIC DNA]</scope>
    <source>
        <strain evidence="2">Lalvin EC1118 / Prise de mousse</strain>
    </source>
</reference>
<accession>C8ZAZ7</accession>
<dbReference type="HOGENOM" id="CLU_2850986_0_0_1"/>
<evidence type="ECO:0000313" key="1">
    <source>
        <dbReference type="EMBL" id="CAY80563.2"/>
    </source>
</evidence>
<sequence>MYLLRGKVWKNKKYFFDGADYQAFFTGNFRNFLYSRTFMLSGLLNVGLWKYIQEAQLSSNDEPLP</sequence>
<dbReference type="EMBL" id="FN393075">
    <property type="protein sequence ID" value="CAY80563.2"/>
    <property type="molecule type" value="Genomic_DNA"/>
</dbReference>
<dbReference type="Proteomes" id="UP000000286">
    <property type="component" value="Chromosome X"/>
</dbReference>
<dbReference type="AlphaFoldDB" id="C8ZAZ7"/>
<evidence type="ECO:0000313" key="2">
    <source>
        <dbReference type="Proteomes" id="UP000000286"/>
    </source>
</evidence>
<dbReference type="Pfam" id="PF00674">
    <property type="entry name" value="DUP"/>
    <property type="match status" value="1"/>
</dbReference>
<gene>
    <name evidence="1" type="ORF">EC1118_1J11_0056g</name>
</gene>
<dbReference type="InterPro" id="IPR001142">
    <property type="entry name" value="DUP/COS"/>
</dbReference>
<protein>
    <submittedName>
        <fullName evidence="1">EC1118_1J11_0056p</fullName>
    </submittedName>
</protein>
<proteinExistence type="predicted"/>
<organism evidence="1 2">
    <name type="scientific">Saccharomyces cerevisiae (strain Lalvin EC1118 / Prise de mousse)</name>
    <name type="common">Baker's yeast</name>
    <dbReference type="NCBI Taxonomy" id="643680"/>
    <lineage>
        <taxon>Eukaryota</taxon>
        <taxon>Fungi</taxon>
        <taxon>Dikarya</taxon>
        <taxon>Ascomycota</taxon>
        <taxon>Saccharomycotina</taxon>
        <taxon>Saccharomycetes</taxon>
        <taxon>Saccharomycetales</taxon>
        <taxon>Saccharomycetaceae</taxon>
        <taxon>Saccharomyces</taxon>
    </lineage>
</organism>
<name>C8ZAZ7_YEAS8</name>